<name>A0A9P7JCG4_9AGAM</name>
<organism evidence="1 2">
    <name type="scientific">Suillus subaureus</name>
    <dbReference type="NCBI Taxonomy" id="48587"/>
    <lineage>
        <taxon>Eukaryota</taxon>
        <taxon>Fungi</taxon>
        <taxon>Dikarya</taxon>
        <taxon>Basidiomycota</taxon>
        <taxon>Agaricomycotina</taxon>
        <taxon>Agaricomycetes</taxon>
        <taxon>Agaricomycetidae</taxon>
        <taxon>Boletales</taxon>
        <taxon>Suillineae</taxon>
        <taxon>Suillaceae</taxon>
        <taxon>Suillus</taxon>
    </lineage>
</organism>
<dbReference type="Proteomes" id="UP000807769">
    <property type="component" value="Unassembled WGS sequence"/>
</dbReference>
<dbReference type="GeneID" id="64629873"/>
<dbReference type="RefSeq" id="XP_041192246.1">
    <property type="nucleotide sequence ID" value="XM_041335856.1"/>
</dbReference>
<reference evidence="1" key="1">
    <citation type="journal article" date="2020" name="New Phytol.">
        <title>Comparative genomics reveals dynamic genome evolution in host specialist ectomycorrhizal fungi.</title>
        <authorList>
            <person name="Lofgren L.A."/>
            <person name="Nguyen N.H."/>
            <person name="Vilgalys R."/>
            <person name="Ruytinx J."/>
            <person name="Liao H.L."/>
            <person name="Branco S."/>
            <person name="Kuo A."/>
            <person name="LaButti K."/>
            <person name="Lipzen A."/>
            <person name="Andreopoulos W."/>
            <person name="Pangilinan J."/>
            <person name="Riley R."/>
            <person name="Hundley H."/>
            <person name="Na H."/>
            <person name="Barry K."/>
            <person name="Grigoriev I.V."/>
            <person name="Stajich J.E."/>
            <person name="Kennedy P.G."/>
        </authorList>
    </citation>
    <scope>NUCLEOTIDE SEQUENCE</scope>
    <source>
        <strain evidence="1">MN1</strain>
    </source>
</reference>
<gene>
    <name evidence="1" type="ORF">BJ212DRAFT_1359511</name>
</gene>
<dbReference type="AlphaFoldDB" id="A0A9P7JCG4"/>
<proteinExistence type="predicted"/>
<protein>
    <submittedName>
        <fullName evidence="1">Uncharacterized protein</fullName>
    </submittedName>
</protein>
<accession>A0A9P7JCG4</accession>
<sequence length="60" mass="6490">MFSGFLERCHLACSTAEKNQVLVVTSSCYQVMEPASMAGFPAVLVRRPRDLGSGVNLRTG</sequence>
<evidence type="ECO:0000313" key="2">
    <source>
        <dbReference type="Proteomes" id="UP000807769"/>
    </source>
</evidence>
<evidence type="ECO:0000313" key="1">
    <source>
        <dbReference type="EMBL" id="KAG1815109.1"/>
    </source>
</evidence>
<dbReference type="EMBL" id="JABBWG010000019">
    <property type="protein sequence ID" value="KAG1815109.1"/>
    <property type="molecule type" value="Genomic_DNA"/>
</dbReference>
<comment type="caution">
    <text evidence="1">The sequence shown here is derived from an EMBL/GenBank/DDBJ whole genome shotgun (WGS) entry which is preliminary data.</text>
</comment>
<keyword evidence="2" id="KW-1185">Reference proteome</keyword>